<dbReference type="Gene3D" id="3.30.950.30">
    <property type="entry name" value="Schlafen, AAA domain"/>
    <property type="match status" value="1"/>
</dbReference>
<keyword evidence="4" id="KW-1185">Reference proteome</keyword>
<feature type="domain" description="RRM" evidence="2">
    <location>
        <begin position="628"/>
        <end position="707"/>
    </location>
</feature>
<dbReference type="PANTHER" id="PTHR30595:SF6">
    <property type="entry name" value="SCHLAFEN ALBA-2 DOMAIN-CONTAINING PROTEIN"/>
    <property type="match status" value="1"/>
</dbReference>
<dbReference type="Gene3D" id="3.30.565.60">
    <property type="match status" value="1"/>
</dbReference>
<dbReference type="InterPro" id="IPR007421">
    <property type="entry name" value="Schlafen_AlbA_2_dom"/>
</dbReference>
<dbReference type="CDD" id="cd00590">
    <property type="entry name" value="RRM_SF"/>
    <property type="match status" value="1"/>
</dbReference>
<gene>
    <name evidence="3" type="ORF">Aple_059430</name>
</gene>
<dbReference type="EMBL" id="BLAF01000037">
    <property type="protein sequence ID" value="GES23044.1"/>
    <property type="molecule type" value="Genomic_DNA"/>
</dbReference>
<proteinExistence type="predicted"/>
<name>A0A5M3XP82_9ACTN</name>
<dbReference type="InterPro" id="IPR038461">
    <property type="entry name" value="Schlafen_AlbA_2_dom_sf"/>
</dbReference>
<dbReference type="RefSeq" id="WP_155347959.1">
    <property type="nucleotide sequence ID" value="NZ_BAAAHM010000009.1"/>
</dbReference>
<dbReference type="SMART" id="SM00360">
    <property type="entry name" value="RRM"/>
    <property type="match status" value="1"/>
</dbReference>
<evidence type="ECO:0000256" key="1">
    <source>
        <dbReference type="SAM" id="MobiDB-lite"/>
    </source>
</evidence>
<sequence>MASDDPLTLSERVRATLQLGESHFREFKSAVAGTPGSKRPRDPKSIRKDIGEALVAFANADGGELLVGVEDSGIITGVPHDDEVIGNLFSAWQTYVHLDTPLPTPRTAVVALDGKKILYFSVEKGTEYVYLTSDGRCLQRRDRESIPVPSERISFERQERLSREYDRAFIDGGDANTLDLEAIERIGDQIAPGLSPEKVLQLLDLAEFSGPGVRLRRAAVLLLAKNVSHWHPRCEVRILRVSGIELRTGRDYNVVSDKHVSGCILDLLSTAWEELRPYLVETRLGPEGRFEEQVRYPEDACREALTNAIAHRDYSIEGRGIEVLVFDDRLEVHSPGALLSTVTVEGITSLKGVHQSRNTIIARTLRELGYMREMGEGFRRIFQLMRAHDLVAPQILADNQSFLVALRHKSVFSEEDQRWIAGYEYFDLERDEEKVLLLGRKGDTLSVQQIMDAVDLVDTEDYRALIERLQRKGLIQGFRLSRTGVKTRNSPRWRVVQPKDASRYFGELAQAAQIVYHGEPLTNKDFTAIGSLLGTESPYAHGHGLAMTFRGLGLTDPTGNPIGRLRAVITQTVSGNSERQTPLFQRPKPGLRPPKPAQDQTKSISAPFGPEKEELATARQVTAEREPKTLYVGNLARNVTPDELRRIFESVGPVARIFVPRDFFQQKANRGYGFVEMNTHDGAKLARTQLEGVDLRGQGLHLEWAKS</sequence>
<organism evidence="3 4">
    <name type="scientific">Acrocarpospora pleiomorpha</name>
    <dbReference type="NCBI Taxonomy" id="90975"/>
    <lineage>
        <taxon>Bacteria</taxon>
        <taxon>Bacillati</taxon>
        <taxon>Actinomycetota</taxon>
        <taxon>Actinomycetes</taxon>
        <taxon>Streptosporangiales</taxon>
        <taxon>Streptosporangiaceae</taxon>
        <taxon>Acrocarpospora</taxon>
    </lineage>
</organism>
<dbReference type="InterPro" id="IPR012677">
    <property type="entry name" value="Nucleotide-bd_a/b_plait_sf"/>
</dbReference>
<dbReference type="OrthoDB" id="9805115at2"/>
<evidence type="ECO:0000313" key="4">
    <source>
        <dbReference type="Proteomes" id="UP000377595"/>
    </source>
</evidence>
<dbReference type="Pfam" id="PF00076">
    <property type="entry name" value="RRM_1"/>
    <property type="match status" value="1"/>
</dbReference>
<evidence type="ECO:0000259" key="2">
    <source>
        <dbReference type="PROSITE" id="PS50102"/>
    </source>
</evidence>
<feature type="region of interest" description="Disordered" evidence="1">
    <location>
        <begin position="575"/>
        <end position="608"/>
    </location>
</feature>
<evidence type="ECO:0000313" key="3">
    <source>
        <dbReference type="EMBL" id="GES23044.1"/>
    </source>
</evidence>
<dbReference type="InterPro" id="IPR035979">
    <property type="entry name" value="RBD_domain_sf"/>
</dbReference>
<dbReference type="Pfam" id="PF13749">
    <property type="entry name" value="HATPase_c_4"/>
    <property type="match status" value="1"/>
</dbReference>
<dbReference type="PROSITE" id="PS50102">
    <property type="entry name" value="RRM"/>
    <property type="match status" value="1"/>
</dbReference>
<dbReference type="SUPFAM" id="SSF54928">
    <property type="entry name" value="RNA-binding domain, RBD"/>
    <property type="match status" value="1"/>
</dbReference>
<reference evidence="3 4" key="1">
    <citation type="submission" date="2019-10" db="EMBL/GenBank/DDBJ databases">
        <title>Whole genome shotgun sequence of Acrocarpospora pleiomorpha NBRC 16267.</title>
        <authorList>
            <person name="Ichikawa N."/>
            <person name="Kimura A."/>
            <person name="Kitahashi Y."/>
            <person name="Komaki H."/>
            <person name="Oguchi A."/>
        </authorList>
    </citation>
    <scope>NUCLEOTIDE SEQUENCE [LARGE SCALE GENOMIC DNA]</scope>
    <source>
        <strain evidence="3 4">NBRC 16267</strain>
    </source>
</reference>
<dbReference type="AlphaFoldDB" id="A0A5M3XP82"/>
<dbReference type="InterPro" id="IPR000504">
    <property type="entry name" value="RRM_dom"/>
</dbReference>
<accession>A0A5M3XP82</accession>
<dbReference type="Proteomes" id="UP000377595">
    <property type="component" value="Unassembled WGS sequence"/>
</dbReference>
<dbReference type="Gene3D" id="3.30.70.330">
    <property type="match status" value="1"/>
</dbReference>
<dbReference type="Pfam" id="PF04326">
    <property type="entry name" value="SLFN_AlbA_2"/>
    <property type="match status" value="1"/>
</dbReference>
<dbReference type="PANTHER" id="PTHR30595">
    <property type="entry name" value="GLPR-RELATED TRANSCRIPTIONAL REPRESSOR"/>
    <property type="match status" value="1"/>
</dbReference>
<dbReference type="GO" id="GO:0003723">
    <property type="term" value="F:RNA binding"/>
    <property type="evidence" value="ECO:0007669"/>
    <property type="project" value="InterPro"/>
</dbReference>
<comment type="caution">
    <text evidence="3">The sequence shown here is derived from an EMBL/GenBank/DDBJ whole genome shotgun (WGS) entry which is preliminary data.</text>
</comment>
<protein>
    <recommendedName>
        <fullName evidence="2">RRM domain-containing protein</fullName>
    </recommendedName>
</protein>
<dbReference type="InterPro" id="IPR038475">
    <property type="entry name" value="RecG_C_sf"/>
</dbReference>